<dbReference type="GO" id="GO:0016020">
    <property type="term" value="C:membrane"/>
    <property type="evidence" value="ECO:0007669"/>
    <property type="project" value="UniProtKB-SubCell"/>
</dbReference>
<evidence type="ECO:0000259" key="7">
    <source>
        <dbReference type="Pfam" id="PF04116"/>
    </source>
</evidence>
<dbReference type="HOGENOM" id="CLU_017842_1_0_1"/>
<feature type="transmembrane region" description="Helical" evidence="6">
    <location>
        <begin position="100"/>
        <end position="120"/>
    </location>
</feature>
<protein>
    <submittedName>
        <fullName evidence="9">Fatty acid hydroxylase superfamily isoform 2</fullName>
    </submittedName>
</protein>
<dbReference type="GO" id="GO:0008610">
    <property type="term" value="P:lipid biosynthetic process"/>
    <property type="evidence" value="ECO:0007669"/>
    <property type="project" value="InterPro"/>
</dbReference>
<evidence type="ECO:0000256" key="1">
    <source>
        <dbReference type="ARBA" id="ARBA00004141"/>
    </source>
</evidence>
<dbReference type="EMBL" id="CM001880">
    <property type="protein sequence ID" value="EOX97017.1"/>
    <property type="molecule type" value="Genomic_DNA"/>
</dbReference>
<feature type="transmembrane region" description="Helical" evidence="6">
    <location>
        <begin position="183"/>
        <end position="211"/>
    </location>
</feature>
<accession>A0A061DX76</accession>
<dbReference type="Pfam" id="PF12076">
    <property type="entry name" value="CER1-like_C"/>
    <property type="match status" value="1"/>
</dbReference>
<dbReference type="GO" id="GO:0016491">
    <property type="term" value="F:oxidoreductase activity"/>
    <property type="evidence" value="ECO:0007669"/>
    <property type="project" value="InterPro"/>
</dbReference>
<comment type="subcellular location">
    <subcellularLocation>
        <location evidence="1">Membrane</location>
        <topology evidence="1">Multi-pass membrane protein</topology>
    </subcellularLocation>
</comment>
<dbReference type="InParanoid" id="A0A061DX76"/>
<dbReference type="Proteomes" id="UP000026915">
    <property type="component" value="Chromosome 2"/>
</dbReference>
<keyword evidence="3 6" id="KW-0812">Transmembrane</keyword>
<evidence type="ECO:0000256" key="3">
    <source>
        <dbReference type="ARBA" id="ARBA00022692"/>
    </source>
</evidence>
<comment type="similarity">
    <text evidence="2">Belongs to the sterol desaturase family.</text>
</comment>
<dbReference type="PANTHER" id="PTHR11863">
    <property type="entry name" value="STEROL DESATURASE"/>
    <property type="match status" value="1"/>
</dbReference>
<keyword evidence="5 6" id="KW-0472">Membrane</keyword>
<dbReference type="InterPro" id="IPR021940">
    <property type="entry name" value="CER1-like_C"/>
</dbReference>
<name>A0A061DX76_THECC</name>
<evidence type="ECO:0000256" key="4">
    <source>
        <dbReference type="ARBA" id="ARBA00022989"/>
    </source>
</evidence>
<evidence type="ECO:0000256" key="2">
    <source>
        <dbReference type="ARBA" id="ARBA00009324"/>
    </source>
</evidence>
<keyword evidence="4 6" id="KW-1133">Transmembrane helix</keyword>
<evidence type="ECO:0000259" key="8">
    <source>
        <dbReference type="Pfam" id="PF12076"/>
    </source>
</evidence>
<dbReference type="Pfam" id="PF04116">
    <property type="entry name" value="FA_hydroxylase"/>
    <property type="match status" value="1"/>
</dbReference>
<dbReference type="GO" id="GO:0005506">
    <property type="term" value="F:iron ion binding"/>
    <property type="evidence" value="ECO:0007669"/>
    <property type="project" value="InterPro"/>
</dbReference>
<organism evidence="9 10">
    <name type="scientific">Theobroma cacao</name>
    <name type="common">Cacao</name>
    <name type="synonym">Cocoa</name>
    <dbReference type="NCBI Taxonomy" id="3641"/>
    <lineage>
        <taxon>Eukaryota</taxon>
        <taxon>Viridiplantae</taxon>
        <taxon>Streptophyta</taxon>
        <taxon>Embryophyta</taxon>
        <taxon>Tracheophyta</taxon>
        <taxon>Spermatophyta</taxon>
        <taxon>Magnoliopsida</taxon>
        <taxon>eudicotyledons</taxon>
        <taxon>Gunneridae</taxon>
        <taxon>Pentapetalae</taxon>
        <taxon>rosids</taxon>
        <taxon>malvids</taxon>
        <taxon>Malvales</taxon>
        <taxon>Malvaceae</taxon>
        <taxon>Byttnerioideae</taxon>
        <taxon>Theobroma</taxon>
    </lineage>
</organism>
<feature type="domain" description="Very-long-chain aldehyde decarbonylase CER1-like C-terminal" evidence="8">
    <location>
        <begin position="453"/>
        <end position="615"/>
    </location>
</feature>
<gene>
    <name evidence="9" type="ORF">TCM_006142</name>
</gene>
<proteinExistence type="inferred from homology"/>
<evidence type="ECO:0000313" key="10">
    <source>
        <dbReference type="Proteomes" id="UP000026915"/>
    </source>
</evidence>
<dbReference type="InterPro" id="IPR006694">
    <property type="entry name" value="Fatty_acid_hydroxylase"/>
</dbReference>
<dbReference type="AlphaFoldDB" id="A0A061DX76"/>
<reference evidence="9 10" key="1">
    <citation type="journal article" date="2013" name="Genome Biol.">
        <title>The genome sequence of the most widely cultivated cacao type and its use to identify candidate genes regulating pod color.</title>
        <authorList>
            <person name="Motamayor J.C."/>
            <person name="Mockaitis K."/>
            <person name="Schmutz J."/>
            <person name="Haiminen N."/>
            <person name="Iii D.L."/>
            <person name="Cornejo O."/>
            <person name="Findley S.D."/>
            <person name="Zheng P."/>
            <person name="Utro F."/>
            <person name="Royaert S."/>
            <person name="Saski C."/>
            <person name="Jenkins J."/>
            <person name="Podicheti R."/>
            <person name="Zhao M."/>
            <person name="Scheffler B.E."/>
            <person name="Stack J.C."/>
            <person name="Feltus F.A."/>
            <person name="Mustiga G.M."/>
            <person name="Amores F."/>
            <person name="Phillips W."/>
            <person name="Marelli J.P."/>
            <person name="May G.D."/>
            <person name="Shapiro H."/>
            <person name="Ma J."/>
            <person name="Bustamante C.D."/>
            <person name="Schnell R.J."/>
            <person name="Main D."/>
            <person name="Gilbert D."/>
            <person name="Parida L."/>
            <person name="Kuhn D.N."/>
        </authorList>
    </citation>
    <scope>NUCLEOTIDE SEQUENCE [LARGE SCALE GENOMIC DNA]</scope>
    <source>
        <strain evidence="10">cv. Matina 1-6</strain>
    </source>
</reference>
<feature type="transmembrane region" description="Helical" evidence="6">
    <location>
        <begin position="326"/>
        <end position="347"/>
    </location>
</feature>
<dbReference type="eggNOG" id="ENOG502QR3T">
    <property type="taxonomic scope" value="Eukaryota"/>
</dbReference>
<feature type="transmembrane region" description="Helical" evidence="6">
    <location>
        <begin position="127"/>
        <end position="146"/>
    </location>
</feature>
<dbReference type="OMA" id="CSIMLTW"/>
<evidence type="ECO:0000313" key="9">
    <source>
        <dbReference type="EMBL" id="EOX97017.1"/>
    </source>
</evidence>
<dbReference type="Gramene" id="EOX97017">
    <property type="protein sequence ID" value="EOX97017"/>
    <property type="gene ID" value="TCM_006142"/>
</dbReference>
<keyword evidence="10" id="KW-1185">Reference proteome</keyword>
<evidence type="ECO:0000256" key="6">
    <source>
        <dbReference type="SAM" id="Phobius"/>
    </source>
</evidence>
<feature type="domain" description="Fatty acid hydroxylase" evidence="7">
    <location>
        <begin position="138"/>
        <end position="273"/>
    </location>
</feature>
<dbReference type="InterPro" id="IPR050307">
    <property type="entry name" value="Sterol_Desaturase_Related"/>
</dbReference>
<sequence>MATKPGVLTDWPWKHLGNFKYAILTPWVIHSTYSLLMSKGEKEANLTYHLIFPFLMTRVLHNQIWISVSRYRTAKGKNRIVDKGIDFEQVDRESNWDDQIILNGILLYLTNMIMPGASHLPLWRSDGFIIVILLHTGPVEFLYYWLHRALHHHFLYSRYHSHHHSSIATEPITSVIHPFAEEVAYFLLFAIPLMTVMFTGTASIAAIFIYITYIDLMNNMGHCNFELVPKWVFSTFPPLKFLMYTPSYHSLHHTQFRTNYSLFMPMYDYLYGTVDKSSDDLYETSLKRQEESPDIVHLTHLTTTDSIYHLRLGFASLASKPYAFKWYFTIAMWPVSCWSAVFTWFYGHTFVSESNTFNNLKLQSWVVPRYTMHYLLQREKKDLNYLIEEALLEADSKGAKVVSFGLLNQHEELNGNGELYIQRHPQLRIRLVDGSSLAAAVVVNSIPQETTQVLLTGRISKVGYAIALALCQKGVQVAAMNEDEYQKLQHSDCQFGKNLVLAENYDQKIWLVGEGLTDKEQLKATKGTVFVPFTQFPPKKLLKDCYYHTTPAMVAPKSLDNIHSCENWLARRVMSAWRVAGIVHGLEGWNVHECGQTMFSMDKVWEATLLHGFCPLSLSV</sequence>
<evidence type="ECO:0000256" key="5">
    <source>
        <dbReference type="ARBA" id="ARBA00023136"/>
    </source>
</evidence>